<dbReference type="InterPro" id="IPR006564">
    <property type="entry name" value="Znf_PMZ"/>
</dbReference>
<evidence type="ECO:0000256" key="3">
    <source>
        <dbReference type="ARBA" id="ARBA00022833"/>
    </source>
</evidence>
<dbReference type="GO" id="GO:0008270">
    <property type="term" value="F:zinc ion binding"/>
    <property type="evidence" value="ECO:0007669"/>
    <property type="project" value="UniProtKB-KW"/>
</dbReference>
<evidence type="ECO:0000256" key="5">
    <source>
        <dbReference type="SAM" id="MobiDB-lite"/>
    </source>
</evidence>
<feature type="compositionally biased region" description="Basic residues" evidence="5">
    <location>
        <begin position="658"/>
        <end position="669"/>
    </location>
</feature>
<evidence type="ECO:0000259" key="6">
    <source>
        <dbReference type="PROSITE" id="PS50966"/>
    </source>
</evidence>
<evidence type="ECO:0000313" key="8">
    <source>
        <dbReference type="Proteomes" id="UP001054252"/>
    </source>
</evidence>
<evidence type="ECO:0000313" key="7">
    <source>
        <dbReference type="EMBL" id="GKU99547.1"/>
    </source>
</evidence>
<organism evidence="7 8">
    <name type="scientific">Rubroshorea leprosula</name>
    <dbReference type="NCBI Taxonomy" id="152421"/>
    <lineage>
        <taxon>Eukaryota</taxon>
        <taxon>Viridiplantae</taxon>
        <taxon>Streptophyta</taxon>
        <taxon>Embryophyta</taxon>
        <taxon>Tracheophyta</taxon>
        <taxon>Spermatophyta</taxon>
        <taxon>Magnoliopsida</taxon>
        <taxon>eudicotyledons</taxon>
        <taxon>Gunneridae</taxon>
        <taxon>Pentapetalae</taxon>
        <taxon>rosids</taxon>
        <taxon>malvids</taxon>
        <taxon>Malvales</taxon>
        <taxon>Dipterocarpaceae</taxon>
        <taxon>Rubroshorea</taxon>
    </lineage>
</organism>
<proteinExistence type="predicted"/>
<dbReference type="PANTHER" id="PTHR31973">
    <property type="entry name" value="POLYPROTEIN, PUTATIVE-RELATED"/>
    <property type="match status" value="1"/>
</dbReference>
<feature type="region of interest" description="Disordered" evidence="5">
    <location>
        <begin position="99"/>
        <end position="120"/>
    </location>
</feature>
<dbReference type="Pfam" id="PF10551">
    <property type="entry name" value="MULE"/>
    <property type="match status" value="1"/>
</dbReference>
<keyword evidence="2 4" id="KW-0863">Zinc-finger</keyword>
<dbReference type="PANTHER" id="PTHR31973:SF189">
    <property type="entry name" value="TRANSPOSASE, MUDR, PLANT, MULE TRANSPOSASE DOMAIN PROTEIN-RELATED"/>
    <property type="match status" value="1"/>
</dbReference>
<name>A0AAV5IMG6_9ROSI</name>
<dbReference type="AlphaFoldDB" id="A0AAV5IMG6"/>
<keyword evidence="8" id="KW-1185">Reference proteome</keyword>
<keyword evidence="3" id="KW-0862">Zinc</keyword>
<feature type="region of interest" description="Disordered" evidence="5">
    <location>
        <begin position="651"/>
        <end position="678"/>
    </location>
</feature>
<feature type="domain" description="SWIM-type" evidence="6">
    <location>
        <begin position="577"/>
        <end position="609"/>
    </location>
</feature>
<sequence>MAKLLIAHGTMNIFVVHCGNSKISNQCINEFSDDENDDLEFYNEEDAVLFDVGVISDNDDPEFLGAINNSQGNLSVSVKPSSTSQIFVAVESDAPNVVNNPSVGKWGPGNRGKNRAKTKRKRLSQLILPENLLENSVPYDPLVDSQTLNVGGGESDYIDSDDPGEYDSNNAEDEFSVKEYAVIRRTTCPIYVKGKITDIPVFEVGMKFTNCDEFKEAIRTYAVLKGCVLEWLKNDATSQRLPCTCPFCKWYISASFSKKDECFRIVSYSRTHNCIKKQENPMANAVWLARFLKPKIDSNPMIKLRQLKDACKEELNLVVQTTMMKRAKSIVLNELEGNYKEEYACLMGYKAALVEKNRENTVDVLYDTYINNPNPVFKSIYICLAACKKGWMEGCRRIIGIDACFLKGMCKGVLLTAVGIDGNKQMFPIAWAVVSGESNETWGWFLQLIRNDLNLGLGEGLVVMSDQHKAIISSVHALLPEAKHRFCVRHLYSNWSKEHKGEEEKRMFWAFAKSTYMEQFEKNFQKLAEKCPEGFNDISRLIGNFWVKAFFETDWCTWKAQGNGTDEYEVSKGDFRFIVNMSRKECTCRGWNLTGIPCCHAICVMYSCNVNIEDGVAHWYRKSTYLQAYKFSVDCIEGLETWKLHKGLKLDPPPFKKDKGRPKVQRRKPAHETAKVTRGDEEKFLKKVCK</sequence>
<dbReference type="EMBL" id="BPVZ01000014">
    <property type="protein sequence ID" value="GKU99547.1"/>
    <property type="molecule type" value="Genomic_DNA"/>
</dbReference>
<dbReference type="InterPro" id="IPR004332">
    <property type="entry name" value="Transposase_MuDR"/>
</dbReference>
<reference evidence="7 8" key="1">
    <citation type="journal article" date="2021" name="Commun. Biol.">
        <title>The genome of Shorea leprosula (Dipterocarpaceae) highlights the ecological relevance of drought in aseasonal tropical rainforests.</title>
        <authorList>
            <person name="Ng K.K.S."/>
            <person name="Kobayashi M.J."/>
            <person name="Fawcett J.A."/>
            <person name="Hatakeyama M."/>
            <person name="Paape T."/>
            <person name="Ng C.H."/>
            <person name="Ang C.C."/>
            <person name="Tnah L.H."/>
            <person name="Lee C.T."/>
            <person name="Nishiyama T."/>
            <person name="Sese J."/>
            <person name="O'Brien M.J."/>
            <person name="Copetti D."/>
            <person name="Mohd Noor M.I."/>
            <person name="Ong R.C."/>
            <person name="Putra M."/>
            <person name="Sireger I.Z."/>
            <person name="Indrioko S."/>
            <person name="Kosugi Y."/>
            <person name="Izuno A."/>
            <person name="Isagi Y."/>
            <person name="Lee S.L."/>
            <person name="Shimizu K.K."/>
        </authorList>
    </citation>
    <scope>NUCLEOTIDE SEQUENCE [LARGE SCALE GENOMIC DNA]</scope>
    <source>
        <strain evidence="7">214</strain>
    </source>
</reference>
<evidence type="ECO:0000256" key="4">
    <source>
        <dbReference type="PROSITE-ProRule" id="PRU00325"/>
    </source>
</evidence>
<evidence type="ECO:0000256" key="1">
    <source>
        <dbReference type="ARBA" id="ARBA00022723"/>
    </source>
</evidence>
<dbReference type="InterPro" id="IPR018289">
    <property type="entry name" value="MULE_transposase_dom"/>
</dbReference>
<protein>
    <recommendedName>
        <fullName evidence="6">SWIM-type domain-containing protein</fullName>
    </recommendedName>
</protein>
<dbReference type="Pfam" id="PF03108">
    <property type="entry name" value="DBD_Tnp_Mut"/>
    <property type="match status" value="1"/>
</dbReference>
<dbReference type="Pfam" id="PF04434">
    <property type="entry name" value="SWIM"/>
    <property type="match status" value="1"/>
</dbReference>
<evidence type="ECO:0000256" key="2">
    <source>
        <dbReference type="ARBA" id="ARBA00022771"/>
    </source>
</evidence>
<dbReference type="SMART" id="SM00575">
    <property type="entry name" value="ZnF_PMZ"/>
    <property type="match status" value="1"/>
</dbReference>
<dbReference type="PROSITE" id="PS50966">
    <property type="entry name" value="ZF_SWIM"/>
    <property type="match status" value="1"/>
</dbReference>
<accession>A0AAV5IMG6</accession>
<gene>
    <name evidence="7" type="ORF">SLEP1_g12382</name>
</gene>
<keyword evidence="1" id="KW-0479">Metal-binding</keyword>
<dbReference type="InterPro" id="IPR007527">
    <property type="entry name" value="Znf_SWIM"/>
</dbReference>
<comment type="caution">
    <text evidence="7">The sequence shown here is derived from an EMBL/GenBank/DDBJ whole genome shotgun (WGS) entry which is preliminary data.</text>
</comment>
<dbReference type="Proteomes" id="UP001054252">
    <property type="component" value="Unassembled WGS sequence"/>
</dbReference>